<protein>
    <submittedName>
        <fullName evidence="2">Uncharacterized protein</fullName>
    </submittedName>
</protein>
<evidence type="ECO:0000313" key="2">
    <source>
        <dbReference type="EMBL" id="CAG7725396.1"/>
    </source>
</evidence>
<feature type="region of interest" description="Disordered" evidence="1">
    <location>
        <begin position="150"/>
        <end position="169"/>
    </location>
</feature>
<accession>A0A8J2JSI1</accession>
<sequence>MITVAGSQLSCVPYTFAKAQATIDQAVENTDIELSESDRNIDVTTTRRLRKIHVLPVKSKKPWVKAITISTFQQPPEASSARNIPSHPTTDTVELDHYSNHNFQLSVGFVPNIFDPECADFYSVAVRNKSTDIDPSEAVVEQYVRKWLTGSGDRNGGRARRANQTSQLN</sequence>
<dbReference type="EMBL" id="CAJVCH010121219">
    <property type="protein sequence ID" value="CAG7725396.1"/>
    <property type="molecule type" value="Genomic_DNA"/>
</dbReference>
<organism evidence="2 3">
    <name type="scientific">Allacma fusca</name>
    <dbReference type="NCBI Taxonomy" id="39272"/>
    <lineage>
        <taxon>Eukaryota</taxon>
        <taxon>Metazoa</taxon>
        <taxon>Ecdysozoa</taxon>
        <taxon>Arthropoda</taxon>
        <taxon>Hexapoda</taxon>
        <taxon>Collembola</taxon>
        <taxon>Symphypleona</taxon>
        <taxon>Sminthuridae</taxon>
        <taxon>Allacma</taxon>
    </lineage>
</organism>
<reference evidence="2" key="1">
    <citation type="submission" date="2021-06" db="EMBL/GenBank/DDBJ databases">
        <authorList>
            <person name="Hodson N. C."/>
            <person name="Mongue J. A."/>
            <person name="Jaron S. K."/>
        </authorList>
    </citation>
    <scope>NUCLEOTIDE SEQUENCE</scope>
</reference>
<evidence type="ECO:0000256" key="1">
    <source>
        <dbReference type="SAM" id="MobiDB-lite"/>
    </source>
</evidence>
<keyword evidence="3" id="KW-1185">Reference proteome</keyword>
<dbReference type="Proteomes" id="UP000708208">
    <property type="component" value="Unassembled WGS sequence"/>
</dbReference>
<evidence type="ECO:0000313" key="3">
    <source>
        <dbReference type="Proteomes" id="UP000708208"/>
    </source>
</evidence>
<gene>
    <name evidence="2" type="ORF">AFUS01_LOCUS14353</name>
</gene>
<name>A0A8J2JSI1_9HEXA</name>
<comment type="caution">
    <text evidence="2">The sequence shown here is derived from an EMBL/GenBank/DDBJ whole genome shotgun (WGS) entry which is preliminary data.</text>
</comment>
<dbReference type="AlphaFoldDB" id="A0A8J2JSI1"/>
<proteinExistence type="predicted"/>